<proteinExistence type="predicted"/>
<name>A0A9N9BGW9_9GLOM</name>
<evidence type="ECO:0000256" key="1">
    <source>
        <dbReference type="SAM" id="MobiDB-lite"/>
    </source>
</evidence>
<feature type="region of interest" description="Disordered" evidence="1">
    <location>
        <begin position="807"/>
        <end position="846"/>
    </location>
</feature>
<comment type="caution">
    <text evidence="4">The sequence shown here is derived from an EMBL/GenBank/DDBJ whole genome shotgun (WGS) entry which is preliminary data.</text>
</comment>
<evidence type="ECO:0000313" key="5">
    <source>
        <dbReference type="Proteomes" id="UP000789739"/>
    </source>
</evidence>
<reference evidence="4" key="1">
    <citation type="submission" date="2021-06" db="EMBL/GenBank/DDBJ databases">
        <authorList>
            <person name="Kallberg Y."/>
            <person name="Tangrot J."/>
            <person name="Rosling A."/>
        </authorList>
    </citation>
    <scope>NUCLEOTIDE SEQUENCE</scope>
    <source>
        <strain evidence="4">BR232B</strain>
    </source>
</reference>
<gene>
    <name evidence="4" type="ORF">PBRASI_LOCUS5814</name>
</gene>
<evidence type="ECO:0000313" key="4">
    <source>
        <dbReference type="EMBL" id="CAG8565414.1"/>
    </source>
</evidence>
<dbReference type="Proteomes" id="UP000789739">
    <property type="component" value="Unassembled WGS sequence"/>
</dbReference>
<protein>
    <submittedName>
        <fullName evidence="4">3476_t:CDS:1</fullName>
    </submittedName>
</protein>
<feature type="transmembrane region" description="Helical" evidence="2">
    <location>
        <begin position="752"/>
        <end position="773"/>
    </location>
</feature>
<feature type="chain" id="PRO_5040152905" evidence="3">
    <location>
        <begin position="25"/>
        <end position="846"/>
    </location>
</feature>
<accession>A0A9N9BGW9</accession>
<keyword evidence="2" id="KW-1133">Transmembrane helix</keyword>
<dbReference type="OrthoDB" id="2420894at2759"/>
<organism evidence="4 5">
    <name type="scientific">Paraglomus brasilianum</name>
    <dbReference type="NCBI Taxonomy" id="144538"/>
    <lineage>
        <taxon>Eukaryota</taxon>
        <taxon>Fungi</taxon>
        <taxon>Fungi incertae sedis</taxon>
        <taxon>Mucoromycota</taxon>
        <taxon>Glomeromycotina</taxon>
        <taxon>Glomeromycetes</taxon>
        <taxon>Paraglomerales</taxon>
        <taxon>Paraglomeraceae</taxon>
        <taxon>Paraglomus</taxon>
    </lineage>
</organism>
<keyword evidence="2" id="KW-0812">Transmembrane</keyword>
<keyword evidence="2" id="KW-0472">Membrane</keyword>
<feature type="signal peptide" evidence="3">
    <location>
        <begin position="1"/>
        <end position="24"/>
    </location>
</feature>
<feature type="transmembrane region" description="Helical" evidence="2">
    <location>
        <begin position="726"/>
        <end position="745"/>
    </location>
</feature>
<feature type="compositionally biased region" description="Polar residues" evidence="1">
    <location>
        <begin position="833"/>
        <end position="846"/>
    </location>
</feature>
<keyword evidence="5" id="KW-1185">Reference proteome</keyword>
<evidence type="ECO:0000256" key="2">
    <source>
        <dbReference type="SAM" id="Phobius"/>
    </source>
</evidence>
<keyword evidence="3" id="KW-0732">Signal</keyword>
<sequence length="846" mass="93998">MANRYSVPLLLALIFLFCLTCVHSTDLTFNEPGFDATINILEKVEVSDGTLILRFGKPDPDPKIFCNLPEMQYRIIRPDGTVANLLLNFTFPQASRCQDYLDVVNEPDGIRIYPMPHNYLLITYVDATTFTDASTYVDKGILVSFNGDIIGDPINFGTAFHYVDSTGTGTARAGSLTRNIGNIDEFLFVQEVAGLGLSTYYTWQRFTTPNAEGKITFIDQRDVIQEPTLAQLWSTTFATRDGGYALIGAYTVVDDTPPAKKPPKGKKPPPVPAIAPVDVRTRCEVTFFRPLTNDTIGPFFIYQTSVPNAQVDPMDCSNSALGVGYLCIATVEIPAANPANSLIYYQAIRFLSSGSVTETRTLPIPPKAAGANSANIRSMPFGGYMLVSSPQNAKQTQFIITTQLLDDNGALSDKPLNIPQPLVLNVISPFANNVFFPNNSWGFVSRPTATTFRLTAFDIPKLWNNDVGLNNPNIRAISPSINGSISSNDKVSISYNVPIILSTQSLSVYQINPNSDDANSDYLRQRCSARDLACDINIQNDTIEFIPLSSTFNTPGVQYYVAIDPDYVKQSDVGEAVPGILNRKWQFQASISSNTFSDSVTGLLRLNPEGSQNFNSLSSDQKSAFFDDLTNALVNIIPVEPNRLKTSKLFQTMTVGPDDLVLISYTIKKDTDQNQRSASDLTNDFDTLIKAKSITPIGMNNSTKILDETYGFQPTQNLWDKYKTKLLILFLALLVVLVLFILARIRNNEGHNWAIIQIALIILDFTLDVLFLADHGRDIHSLYVPRHREFRYSVPVRERQETMDVIEEKEANEDYVNGEVPSPKMSQDEDRFTTTGSDEQSSQDYR</sequence>
<evidence type="ECO:0000256" key="3">
    <source>
        <dbReference type="SAM" id="SignalP"/>
    </source>
</evidence>
<dbReference type="EMBL" id="CAJVPI010000714">
    <property type="protein sequence ID" value="CAG8565414.1"/>
    <property type="molecule type" value="Genomic_DNA"/>
</dbReference>
<dbReference type="AlphaFoldDB" id="A0A9N9BGW9"/>